<reference evidence="2 3" key="1">
    <citation type="submission" date="2019-12" db="EMBL/GenBank/DDBJ databases">
        <authorList>
            <person name="Kun Z."/>
        </authorList>
    </citation>
    <scope>NUCLEOTIDE SEQUENCE [LARGE SCALE GENOMIC DNA]</scope>
    <source>
        <strain evidence="2 3">YIM 123512</strain>
    </source>
</reference>
<protein>
    <submittedName>
        <fullName evidence="2">DUF4440 domain-containing protein</fullName>
    </submittedName>
</protein>
<evidence type="ECO:0000313" key="2">
    <source>
        <dbReference type="EMBL" id="MXG89581.1"/>
    </source>
</evidence>
<dbReference type="Gene3D" id="3.10.450.50">
    <property type="match status" value="1"/>
</dbReference>
<comment type="caution">
    <text evidence="2">The sequence shown here is derived from an EMBL/GenBank/DDBJ whole genome shotgun (WGS) entry which is preliminary data.</text>
</comment>
<name>A0A6L7EZY2_9ACTN</name>
<feature type="domain" description="DUF4440" evidence="1">
    <location>
        <begin position="9"/>
        <end position="113"/>
    </location>
</feature>
<dbReference type="EMBL" id="WUEK01000004">
    <property type="protein sequence ID" value="MXG89581.1"/>
    <property type="molecule type" value="Genomic_DNA"/>
</dbReference>
<dbReference type="InterPro" id="IPR027843">
    <property type="entry name" value="DUF4440"/>
</dbReference>
<keyword evidence="3" id="KW-1185">Reference proteome</keyword>
<proteinExistence type="predicted"/>
<dbReference type="Pfam" id="PF14534">
    <property type="entry name" value="DUF4440"/>
    <property type="match status" value="1"/>
</dbReference>
<evidence type="ECO:0000259" key="1">
    <source>
        <dbReference type="Pfam" id="PF14534"/>
    </source>
</evidence>
<evidence type="ECO:0000313" key="3">
    <source>
        <dbReference type="Proteomes" id="UP000473325"/>
    </source>
</evidence>
<sequence length="125" mass="13678">MSVEEQVVRAAQDRADALAAGDRARLEELLHPSFRWVNHQGGTMSRQEYVDRNAGGGLVWRSQRLHDPTVTVVGTTAVLHTVVSDVVATTSGDEEFRMPVTQVWVLGDDSRWTCLAGHAGPRLSA</sequence>
<accession>A0A6L7EZY2</accession>
<dbReference type="AlphaFoldDB" id="A0A6L7EZY2"/>
<dbReference type="Proteomes" id="UP000473325">
    <property type="component" value="Unassembled WGS sequence"/>
</dbReference>
<dbReference type="SUPFAM" id="SSF54427">
    <property type="entry name" value="NTF2-like"/>
    <property type="match status" value="1"/>
</dbReference>
<dbReference type="InterPro" id="IPR032710">
    <property type="entry name" value="NTF2-like_dom_sf"/>
</dbReference>
<gene>
    <name evidence="2" type="ORF">GRQ65_08465</name>
</gene>
<organism evidence="2 3">
    <name type="scientific">Nocardioides flavescens</name>
    <dbReference type="NCBI Taxonomy" id="2691959"/>
    <lineage>
        <taxon>Bacteria</taxon>
        <taxon>Bacillati</taxon>
        <taxon>Actinomycetota</taxon>
        <taxon>Actinomycetes</taxon>
        <taxon>Propionibacteriales</taxon>
        <taxon>Nocardioidaceae</taxon>
        <taxon>Nocardioides</taxon>
    </lineage>
</organism>